<dbReference type="OrthoDB" id="852124at2759"/>
<dbReference type="AlphaFoldDB" id="A0A835MGS5"/>
<keyword evidence="2" id="KW-1185">Reference proteome</keyword>
<evidence type="ECO:0000313" key="1">
    <source>
        <dbReference type="EMBL" id="KAF9663049.1"/>
    </source>
</evidence>
<proteinExistence type="predicted"/>
<protein>
    <recommendedName>
        <fullName evidence="3">Endonuclease/exonuclease/phosphatase domain-containing protein</fullName>
    </recommendedName>
</protein>
<name>A0A835MGS5_9ROSI</name>
<organism evidence="1 2">
    <name type="scientific">Salix dunnii</name>
    <dbReference type="NCBI Taxonomy" id="1413687"/>
    <lineage>
        <taxon>Eukaryota</taxon>
        <taxon>Viridiplantae</taxon>
        <taxon>Streptophyta</taxon>
        <taxon>Embryophyta</taxon>
        <taxon>Tracheophyta</taxon>
        <taxon>Spermatophyta</taxon>
        <taxon>Magnoliopsida</taxon>
        <taxon>eudicotyledons</taxon>
        <taxon>Gunneridae</taxon>
        <taxon>Pentapetalae</taxon>
        <taxon>rosids</taxon>
        <taxon>fabids</taxon>
        <taxon>Malpighiales</taxon>
        <taxon>Salicaceae</taxon>
        <taxon>Saliceae</taxon>
        <taxon>Salix</taxon>
    </lineage>
</organism>
<dbReference type="EMBL" id="JADGMS010000018">
    <property type="protein sequence ID" value="KAF9663049.1"/>
    <property type="molecule type" value="Genomic_DNA"/>
</dbReference>
<accession>A0A835MGS5</accession>
<evidence type="ECO:0000313" key="2">
    <source>
        <dbReference type="Proteomes" id="UP000657918"/>
    </source>
</evidence>
<dbReference type="SUPFAM" id="SSF56219">
    <property type="entry name" value="DNase I-like"/>
    <property type="match status" value="1"/>
</dbReference>
<comment type="caution">
    <text evidence="1">The sequence shown here is derived from an EMBL/GenBank/DDBJ whole genome shotgun (WGS) entry which is preliminary data.</text>
</comment>
<dbReference type="Gene3D" id="3.60.10.10">
    <property type="entry name" value="Endonuclease/exonuclease/phosphatase"/>
    <property type="match status" value="1"/>
</dbReference>
<dbReference type="InterPro" id="IPR036691">
    <property type="entry name" value="Endo/exonu/phosph_ase_sf"/>
</dbReference>
<dbReference type="Proteomes" id="UP000657918">
    <property type="component" value="Unassembled WGS sequence"/>
</dbReference>
<sequence length="268" mass="30489">MGENPRDQDPTIGENPRDRWKITKKGILERVPLCTMNKMVSICSEDKGKGMVSETVGSKFLWVGTLVDCSSQWTTCDIRSLSSLHTTRITFVYGSNSYGDRSSLWQYLSLESISNASIPWVIMGDFNVVLRPSDRSGGINNWHNYHGDFPNCIMQASLQQVPYSSIHLTWHNGQSGVGIIMKKLDWIFRNQSLLVKWLVVRALFMPRQSSDHSAMDAQSETHTNMREMGDMAVKYFKELLKMAGNRVDTSVESLYPKSISIESQRQHE</sequence>
<dbReference type="PANTHER" id="PTHR33710:SF64">
    <property type="entry name" value="ENDONUCLEASE_EXONUCLEASE_PHOSPHATASE DOMAIN-CONTAINING PROTEIN"/>
    <property type="match status" value="1"/>
</dbReference>
<evidence type="ECO:0008006" key="3">
    <source>
        <dbReference type="Google" id="ProtNLM"/>
    </source>
</evidence>
<gene>
    <name evidence="1" type="ORF">SADUNF_Sadunf18G0117800</name>
</gene>
<dbReference type="PANTHER" id="PTHR33710">
    <property type="entry name" value="BNAC02G09200D PROTEIN"/>
    <property type="match status" value="1"/>
</dbReference>
<reference evidence="1 2" key="1">
    <citation type="submission" date="2020-10" db="EMBL/GenBank/DDBJ databases">
        <title>Plant Genome Project.</title>
        <authorList>
            <person name="Zhang R.-G."/>
        </authorList>
    </citation>
    <scope>NUCLEOTIDE SEQUENCE [LARGE SCALE GENOMIC DNA]</scope>
    <source>
        <strain evidence="1">FAFU-HL-1</strain>
        <tissue evidence="1">Leaf</tissue>
    </source>
</reference>